<gene>
    <name evidence="16" type="ORF">H171_3495</name>
</gene>
<dbReference type="RefSeq" id="WP_100306243.1">
    <property type="nucleotide sequence ID" value="NZ_PGET01000001.1"/>
</dbReference>
<dbReference type="Pfam" id="PF00512">
    <property type="entry name" value="HisKA"/>
    <property type="match status" value="1"/>
</dbReference>
<dbReference type="InterPro" id="IPR036890">
    <property type="entry name" value="HATPase_C_sf"/>
</dbReference>
<feature type="transmembrane region" description="Helical" evidence="14">
    <location>
        <begin position="367"/>
        <end position="387"/>
    </location>
</feature>
<evidence type="ECO:0000256" key="2">
    <source>
        <dbReference type="ARBA" id="ARBA00004651"/>
    </source>
</evidence>
<evidence type="ECO:0000256" key="6">
    <source>
        <dbReference type="ARBA" id="ARBA00022679"/>
    </source>
</evidence>
<organism evidence="16 17">
    <name type="scientific">[Clostridium] celerecrescens 18A</name>
    <dbReference type="NCBI Taxonomy" id="1286362"/>
    <lineage>
        <taxon>Bacteria</taxon>
        <taxon>Bacillati</taxon>
        <taxon>Bacillota</taxon>
        <taxon>Clostridia</taxon>
        <taxon>Lachnospirales</taxon>
        <taxon>Lachnospiraceae</taxon>
        <taxon>Lacrimispora</taxon>
    </lineage>
</organism>
<evidence type="ECO:0000256" key="7">
    <source>
        <dbReference type="ARBA" id="ARBA00022692"/>
    </source>
</evidence>
<dbReference type="Gene3D" id="1.10.287.130">
    <property type="match status" value="1"/>
</dbReference>
<feature type="domain" description="Histidine kinase" evidence="15">
    <location>
        <begin position="539"/>
        <end position="753"/>
    </location>
</feature>
<keyword evidence="11 14" id="KW-1133">Transmembrane helix</keyword>
<keyword evidence="10" id="KW-0067">ATP-binding</keyword>
<dbReference type="AlphaFoldDB" id="A0A2M8Z921"/>
<evidence type="ECO:0000256" key="1">
    <source>
        <dbReference type="ARBA" id="ARBA00000085"/>
    </source>
</evidence>
<reference evidence="16 17" key="1">
    <citation type="submission" date="2017-11" db="EMBL/GenBank/DDBJ databases">
        <title>Understudied soil microbes with underappreciated capabilities: Untangling the Clostridium saccharolyticum group.</title>
        <authorList>
            <person name="Leschine S."/>
        </authorList>
    </citation>
    <scope>NUCLEOTIDE SEQUENCE [LARGE SCALE GENOMIC DNA]</scope>
    <source>
        <strain evidence="16 17">18A</strain>
    </source>
</reference>
<accession>A0A2M8Z921</accession>
<sequence>MDIKLKNRHRISILLAVIVILSAASVMVGLYPFFKNESARYEEPVYEQDAFLNHLVLGNYVLYLEQAQYEQGSIISPFQFYFPLAEEELRNSMNGQTAALEGDTEVISGEDTITAAGEEFHESPVQEDRNEYLRDLRQSCIQEYESWSRNFNGIRNYMDYQILDESGRVLTDHAGGRSIGKSDEYKFKAMLRYDDLGRMETGAVSGDNTVRLLNTLGTLGNKDPMSDCYWDQYRYETDLKLKNPRNVTFAYGMRAQQIAEYEEERETVWSAYNYSGSVSRIFLGLICAVAIAAFFFSCFDPDLPEYSRILRTPFEIVAGVGCGAVLFGTGLTNLVAITNRGDLYDALMRANFLPLVAGIMIKLWNLMWWSIPFAIVYWAVLCVRDVIHIGLKRYLYERTLCGWFWQWMKNLCRKVYLFVGNINLQERSDRTIFRIVGVNFIILSVLCSLWFFGIGALILYSIILFIVMRKYYRDLSDKYQILLRATNQIAEGNLEVAIEEDLSVFEPFKKEIQKIQSGFKVAVGEEVKSQKLKTDLISNMSHDLKTPLTAIITYVNLLRDDRVTPEQRRAYIDILEQKSMRLKALIEDLFEISKANSNNVTLNLEDVDIVSLLKEVSLELSDIIEESTIDFRWNLPDEKIVLPLDSQKTYRIFDNLLTNIIKYAMPNTRAYIDMKKEGGYVVTTLKNVSAAELTFNPDEITERFVRGDQARNTEGSGLGMAIAKSFVELQNGRLQIEVEADLFRVIIRWPISED</sequence>
<dbReference type="GO" id="GO:0005886">
    <property type="term" value="C:plasma membrane"/>
    <property type="evidence" value="ECO:0007669"/>
    <property type="project" value="UniProtKB-SubCell"/>
</dbReference>
<dbReference type="InterPro" id="IPR036097">
    <property type="entry name" value="HisK_dim/P_sf"/>
</dbReference>
<comment type="subcellular location">
    <subcellularLocation>
        <location evidence="2">Cell membrane</location>
        <topology evidence="2">Multi-pass membrane protein</topology>
    </subcellularLocation>
</comment>
<evidence type="ECO:0000313" key="17">
    <source>
        <dbReference type="Proteomes" id="UP000231092"/>
    </source>
</evidence>
<evidence type="ECO:0000256" key="13">
    <source>
        <dbReference type="ARBA" id="ARBA00023136"/>
    </source>
</evidence>
<dbReference type="CDD" id="cd00082">
    <property type="entry name" value="HisKA"/>
    <property type="match status" value="1"/>
</dbReference>
<evidence type="ECO:0000256" key="4">
    <source>
        <dbReference type="ARBA" id="ARBA00022475"/>
    </source>
</evidence>
<proteinExistence type="predicted"/>
<dbReference type="InterPro" id="IPR005467">
    <property type="entry name" value="His_kinase_dom"/>
</dbReference>
<dbReference type="SUPFAM" id="SSF55874">
    <property type="entry name" value="ATPase domain of HSP90 chaperone/DNA topoisomerase II/histidine kinase"/>
    <property type="match status" value="1"/>
</dbReference>
<protein>
    <recommendedName>
        <fullName evidence="3">histidine kinase</fullName>
        <ecNumber evidence="3">2.7.13.3</ecNumber>
    </recommendedName>
</protein>
<keyword evidence="8" id="KW-0547">Nucleotide-binding</keyword>
<keyword evidence="9 16" id="KW-0418">Kinase</keyword>
<feature type="transmembrane region" description="Helical" evidence="14">
    <location>
        <begin position="278"/>
        <end position="296"/>
    </location>
</feature>
<keyword evidence="12" id="KW-0902">Two-component regulatory system</keyword>
<dbReference type="PANTHER" id="PTHR45528">
    <property type="entry name" value="SENSOR HISTIDINE KINASE CPXA"/>
    <property type="match status" value="1"/>
</dbReference>
<dbReference type="SUPFAM" id="SSF47384">
    <property type="entry name" value="Homodimeric domain of signal transducing histidine kinase"/>
    <property type="match status" value="1"/>
</dbReference>
<dbReference type="SMART" id="SM00388">
    <property type="entry name" value="HisKA"/>
    <property type="match status" value="1"/>
</dbReference>
<dbReference type="EC" id="2.7.13.3" evidence="3"/>
<dbReference type="OrthoDB" id="9792991at2"/>
<dbReference type="PANTHER" id="PTHR45528:SF1">
    <property type="entry name" value="SENSOR HISTIDINE KINASE CPXA"/>
    <property type="match status" value="1"/>
</dbReference>
<evidence type="ECO:0000256" key="9">
    <source>
        <dbReference type="ARBA" id="ARBA00022777"/>
    </source>
</evidence>
<comment type="caution">
    <text evidence="16">The sequence shown here is derived from an EMBL/GenBank/DDBJ whole genome shotgun (WGS) entry which is preliminary data.</text>
</comment>
<dbReference type="GO" id="GO:0005524">
    <property type="term" value="F:ATP binding"/>
    <property type="evidence" value="ECO:0007669"/>
    <property type="project" value="UniProtKB-KW"/>
</dbReference>
<evidence type="ECO:0000256" key="5">
    <source>
        <dbReference type="ARBA" id="ARBA00022553"/>
    </source>
</evidence>
<evidence type="ECO:0000256" key="12">
    <source>
        <dbReference type="ARBA" id="ARBA00023012"/>
    </source>
</evidence>
<evidence type="ECO:0000256" key="8">
    <source>
        <dbReference type="ARBA" id="ARBA00022741"/>
    </source>
</evidence>
<evidence type="ECO:0000256" key="10">
    <source>
        <dbReference type="ARBA" id="ARBA00022840"/>
    </source>
</evidence>
<keyword evidence="13 14" id="KW-0472">Membrane</keyword>
<dbReference type="InterPro" id="IPR003661">
    <property type="entry name" value="HisK_dim/P_dom"/>
</dbReference>
<evidence type="ECO:0000256" key="11">
    <source>
        <dbReference type="ARBA" id="ARBA00022989"/>
    </source>
</evidence>
<evidence type="ECO:0000256" key="3">
    <source>
        <dbReference type="ARBA" id="ARBA00012438"/>
    </source>
</evidence>
<dbReference type="Pfam" id="PF02518">
    <property type="entry name" value="HATPase_c"/>
    <property type="match status" value="1"/>
</dbReference>
<feature type="transmembrane region" description="Helical" evidence="14">
    <location>
        <begin position="12"/>
        <end position="34"/>
    </location>
</feature>
<evidence type="ECO:0000313" key="16">
    <source>
        <dbReference type="EMBL" id="PJJ29929.1"/>
    </source>
</evidence>
<keyword evidence="5" id="KW-0597">Phosphoprotein</keyword>
<dbReference type="EMBL" id="PGET01000001">
    <property type="protein sequence ID" value="PJJ29929.1"/>
    <property type="molecule type" value="Genomic_DNA"/>
</dbReference>
<comment type="catalytic activity">
    <reaction evidence="1">
        <text>ATP + protein L-histidine = ADP + protein N-phospho-L-histidine.</text>
        <dbReference type="EC" id="2.7.13.3"/>
    </reaction>
</comment>
<evidence type="ECO:0000259" key="15">
    <source>
        <dbReference type="PROSITE" id="PS50109"/>
    </source>
</evidence>
<keyword evidence="6" id="KW-0808">Transferase</keyword>
<keyword evidence="7 14" id="KW-0812">Transmembrane</keyword>
<feature type="transmembrane region" description="Helical" evidence="14">
    <location>
        <begin position="435"/>
        <end position="468"/>
    </location>
</feature>
<dbReference type="InterPro" id="IPR050398">
    <property type="entry name" value="HssS/ArlS-like"/>
</dbReference>
<dbReference type="InterPro" id="IPR003594">
    <property type="entry name" value="HATPase_dom"/>
</dbReference>
<dbReference type="Gene3D" id="3.30.565.10">
    <property type="entry name" value="Histidine kinase-like ATPase, C-terminal domain"/>
    <property type="match status" value="1"/>
</dbReference>
<feature type="transmembrane region" description="Helical" evidence="14">
    <location>
        <begin position="316"/>
        <end position="336"/>
    </location>
</feature>
<evidence type="ECO:0000256" key="14">
    <source>
        <dbReference type="SAM" id="Phobius"/>
    </source>
</evidence>
<dbReference type="PROSITE" id="PS50109">
    <property type="entry name" value="HIS_KIN"/>
    <property type="match status" value="1"/>
</dbReference>
<name>A0A2M8Z921_9FIRM</name>
<keyword evidence="4" id="KW-1003">Cell membrane</keyword>
<dbReference type="Proteomes" id="UP000231092">
    <property type="component" value="Unassembled WGS sequence"/>
</dbReference>
<dbReference type="GO" id="GO:0000155">
    <property type="term" value="F:phosphorelay sensor kinase activity"/>
    <property type="evidence" value="ECO:0007669"/>
    <property type="project" value="InterPro"/>
</dbReference>
<dbReference type="SMART" id="SM00387">
    <property type="entry name" value="HATPase_c"/>
    <property type="match status" value="1"/>
</dbReference>